<dbReference type="GO" id="GO:0006408">
    <property type="term" value="P:snRNA export from nucleus"/>
    <property type="evidence" value="ECO:0007669"/>
    <property type="project" value="InterPro"/>
</dbReference>
<keyword evidence="14" id="KW-1185">Reference proteome</keyword>
<evidence type="ECO:0000256" key="11">
    <source>
        <dbReference type="SAM" id="MobiDB-lite"/>
    </source>
</evidence>
<evidence type="ECO:0000256" key="8">
    <source>
        <dbReference type="ARBA" id="ARBA00022927"/>
    </source>
</evidence>
<comment type="subcellular location">
    <subcellularLocation>
        <location evidence="2">Cytoplasm</location>
    </subcellularLocation>
    <subcellularLocation>
        <location evidence="1">Nucleus</location>
    </subcellularLocation>
</comment>
<evidence type="ECO:0000259" key="12">
    <source>
        <dbReference type="Pfam" id="PF10258"/>
    </source>
</evidence>
<keyword evidence="6" id="KW-0963">Cytoplasm</keyword>
<evidence type="ECO:0000256" key="2">
    <source>
        <dbReference type="ARBA" id="ARBA00004496"/>
    </source>
</evidence>
<dbReference type="OrthoDB" id="20573at2759"/>
<evidence type="ECO:0000256" key="3">
    <source>
        <dbReference type="ARBA" id="ARBA00006094"/>
    </source>
</evidence>
<proteinExistence type="inferred from homology"/>
<evidence type="ECO:0000256" key="4">
    <source>
        <dbReference type="ARBA" id="ARBA00016856"/>
    </source>
</evidence>
<dbReference type="EMBL" id="VAHF01000005">
    <property type="protein sequence ID" value="TXG61938.1"/>
    <property type="molecule type" value="Genomic_DNA"/>
</dbReference>
<feature type="region of interest" description="Disordered" evidence="11">
    <location>
        <begin position="128"/>
        <end position="176"/>
    </location>
</feature>
<keyword evidence="9" id="KW-0539">Nucleus</keyword>
<keyword evidence="7" id="KW-0694">RNA-binding</keyword>
<dbReference type="PANTHER" id="PTHR13135:SF0">
    <property type="entry name" value="PHOSPHORYLATED ADAPTER RNA EXPORT PROTEIN"/>
    <property type="match status" value="1"/>
</dbReference>
<evidence type="ECO:0000313" key="14">
    <source>
        <dbReference type="Proteomes" id="UP000323000"/>
    </source>
</evidence>
<gene>
    <name evidence="13" type="ORF">EZV62_013301</name>
</gene>
<feature type="compositionally biased region" description="Polar residues" evidence="11">
    <location>
        <begin position="130"/>
        <end position="140"/>
    </location>
</feature>
<feature type="compositionally biased region" description="Polar residues" evidence="11">
    <location>
        <begin position="281"/>
        <end position="293"/>
    </location>
</feature>
<evidence type="ECO:0000256" key="6">
    <source>
        <dbReference type="ARBA" id="ARBA00022490"/>
    </source>
</evidence>
<dbReference type="AlphaFoldDB" id="A0A5C7HYS8"/>
<dbReference type="Pfam" id="PF10258">
    <property type="entry name" value="PHAX_RNA-bd"/>
    <property type="match status" value="1"/>
</dbReference>
<comment type="caution">
    <text evidence="13">The sequence shown here is derived from an EMBL/GenBank/DDBJ whole genome shotgun (WGS) entry which is preliminary data.</text>
</comment>
<feature type="compositionally biased region" description="Basic residues" evidence="11">
    <location>
        <begin position="156"/>
        <end position="172"/>
    </location>
</feature>
<dbReference type="InterPro" id="IPR038092">
    <property type="entry name" value="PHAX_RNA-binding_sf"/>
</dbReference>
<evidence type="ECO:0000256" key="1">
    <source>
        <dbReference type="ARBA" id="ARBA00004123"/>
    </source>
</evidence>
<dbReference type="InterPro" id="IPR019385">
    <property type="entry name" value="PHAX_RNA-binding_domain"/>
</dbReference>
<feature type="region of interest" description="Disordered" evidence="11">
    <location>
        <begin position="276"/>
        <end position="322"/>
    </location>
</feature>
<dbReference type="InterPro" id="IPR039047">
    <property type="entry name" value="PHAX"/>
</dbReference>
<keyword evidence="8" id="KW-0653">Protein transport</keyword>
<dbReference type="GO" id="GO:0015031">
    <property type="term" value="P:protein transport"/>
    <property type="evidence" value="ECO:0007669"/>
    <property type="project" value="UniProtKB-KW"/>
</dbReference>
<dbReference type="PANTHER" id="PTHR13135">
    <property type="entry name" value="CYTOSOLIC RESINIFERATOXIN BINDING PROTEIN RBP-26"/>
    <property type="match status" value="1"/>
</dbReference>
<evidence type="ECO:0000256" key="7">
    <source>
        <dbReference type="ARBA" id="ARBA00022884"/>
    </source>
</evidence>
<comment type="similarity">
    <text evidence="3">Belongs to the PHAX family.</text>
</comment>
<evidence type="ECO:0000256" key="5">
    <source>
        <dbReference type="ARBA" id="ARBA00022448"/>
    </source>
</evidence>
<evidence type="ECO:0000313" key="13">
    <source>
        <dbReference type="EMBL" id="TXG61938.1"/>
    </source>
</evidence>
<evidence type="ECO:0000256" key="9">
    <source>
        <dbReference type="ARBA" id="ARBA00023242"/>
    </source>
</evidence>
<protein>
    <recommendedName>
        <fullName evidence="4">Phosphorylated adapter RNA export protein</fullName>
    </recommendedName>
    <alternativeName>
        <fullName evidence="10">RNA U small nuclear RNA export adapter protein</fullName>
    </alternativeName>
</protein>
<accession>A0A5C7HYS8</accession>
<dbReference type="GO" id="GO:0005634">
    <property type="term" value="C:nucleus"/>
    <property type="evidence" value="ECO:0007669"/>
    <property type="project" value="UniProtKB-SubCell"/>
</dbReference>
<dbReference type="Gene3D" id="1.10.10.1440">
    <property type="entry name" value="PHAX RNA-binding domain"/>
    <property type="match status" value="1"/>
</dbReference>
<feature type="domain" description="Phosphorylated adapter RNA export protein RNA-binding" evidence="12">
    <location>
        <begin position="185"/>
        <end position="239"/>
    </location>
</feature>
<keyword evidence="5" id="KW-0813">Transport</keyword>
<dbReference type="GO" id="GO:0005737">
    <property type="term" value="C:cytoplasm"/>
    <property type="evidence" value="ECO:0007669"/>
    <property type="project" value="UniProtKB-SubCell"/>
</dbReference>
<sequence>MRAVLAQFKSTQNGLRFFAGLNPKRVQIIPHLLAQIRFATHYNSASSSEPQIERNDLHFVACTLVLQATYTVTHIRKGFRPVSICNRLHIRVFMDEGESILGAIYEDDNLEEDVEDVEMLDIEEGELVEHNSSSQTNLEQNRGGDVNVGNQESQNKTRKRRANKKKNKKKKTGPGQAFTDINRFVLDTCRRLKEKKSYMVYTAVGCLGISALSDLVKEVDAIQSCGGQMTADGKRYRTGAYKQFRQQNNKRTPEQINEDSQRVACAPSDGIRATIPDGSQLVPQNQQEQSSAEGNRKSVHERIRVPVSYDDLLGEDPKNDSA</sequence>
<dbReference type="GO" id="GO:0003723">
    <property type="term" value="F:RNA binding"/>
    <property type="evidence" value="ECO:0007669"/>
    <property type="project" value="UniProtKB-KW"/>
</dbReference>
<organism evidence="13 14">
    <name type="scientific">Acer yangbiense</name>
    <dbReference type="NCBI Taxonomy" id="1000413"/>
    <lineage>
        <taxon>Eukaryota</taxon>
        <taxon>Viridiplantae</taxon>
        <taxon>Streptophyta</taxon>
        <taxon>Embryophyta</taxon>
        <taxon>Tracheophyta</taxon>
        <taxon>Spermatophyta</taxon>
        <taxon>Magnoliopsida</taxon>
        <taxon>eudicotyledons</taxon>
        <taxon>Gunneridae</taxon>
        <taxon>Pentapetalae</taxon>
        <taxon>rosids</taxon>
        <taxon>malvids</taxon>
        <taxon>Sapindales</taxon>
        <taxon>Sapindaceae</taxon>
        <taxon>Hippocastanoideae</taxon>
        <taxon>Acereae</taxon>
        <taxon>Acer</taxon>
    </lineage>
</organism>
<evidence type="ECO:0000256" key="10">
    <source>
        <dbReference type="ARBA" id="ARBA00030834"/>
    </source>
</evidence>
<name>A0A5C7HYS8_9ROSI</name>
<feature type="compositionally biased region" description="Basic and acidic residues" evidence="11">
    <location>
        <begin position="294"/>
        <end position="304"/>
    </location>
</feature>
<dbReference type="Proteomes" id="UP000323000">
    <property type="component" value="Chromosome 5"/>
</dbReference>
<reference evidence="14" key="1">
    <citation type="journal article" date="2019" name="Gigascience">
        <title>De novo genome assembly of the endangered Acer yangbiense, a plant species with extremely small populations endemic to Yunnan Province, China.</title>
        <authorList>
            <person name="Yang J."/>
            <person name="Wariss H.M."/>
            <person name="Tao L."/>
            <person name="Zhang R."/>
            <person name="Yun Q."/>
            <person name="Hollingsworth P."/>
            <person name="Dao Z."/>
            <person name="Luo G."/>
            <person name="Guo H."/>
            <person name="Ma Y."/>
            <person name="Sun W."/>
        </authorList>
    </citation>
    <scope>NUCLEOTIDE SEQUENCE [LARGE SCALE GENOMIC DNA]</scope>
    <source>
        <strain evidence="14">cv. Malutang</strain>
    </source>
</reference>